<gene>
    <name evidence="8" type="primary">IGHM</name>
</gene>
<dbReference type="InterPro" id="IPR013106">
    <property type="entry name" value="Ig_V-set"/>
</dbReference>
<keyword evidence="5" id="KW-0472">Membrane</keyword>
<dbReference type="FunFam" id="2.60.40.10:FF:000463">
    <property type="entry name" value="Immunoglobulin heavy constant gamma 1"/>
    <property type="match status" value="1"/>
</dbReference>
<dbReference type="GO" id="GO:0002250">
    <property type="term" value="P:adaptive immune response"/>
    <property type="evidence" value="ECO:0007669"/>
    <property type="project" value="UniProtKB-KW"/>
</dbReference>
<evidence type="ECO:0000256" key="4">
    <source>
        <dbReference type="ARBA" id="ARBA00043265"/>
    </source>
</evidence>
<dbReference type="InterPro" id="IPR036179">
    <property type="entry name" value="Ig-like_dom_sf"/>
</dbReference>
<dbReference type="SMART" id="SM00407">
    <property type="entry name" value="IGc1"/>
    <property type="match status" value="3"/>
</dbReference>
<keyword evidence="2" id="KW-1064">Adaptive immunity</keyword>
<reference evidence="8" key="3">
    <citation type="submission" date="2025-09" db="UniProtKB">
        <authorList>
            <consortium name="Ensembl"/>
        </authorList>
    </citation>
    <scope>IDENTIFICATION</scope>
    <source>
        <strain evidence="8">Thoroughbred</strain>
    </source>
</reference>
<dbReference type="Bgee" id="ENSECAG00000006095">
    <property type="expression patterns" value="Expressed in bone marrow and 19 other cell types or tissues"/>
</dbReference>
<keyword evidence="5" id="KW-0812">Transmembrane</keyword>
<sequence length="525" mass="57547">MSHLWFFLFLVAAPTCVLSQVQLKESGPGLVKPSQTLSLTCTVSGFSLSSYGVGWVCQAPGKGLEYVGVIASSGSANYNPALKSRASITKDTSKSQVYLTLNSLTGEDTAVYYCARHNYWGQGTLVTVSSESPKAPDVFPLTICGNTPDPKVPVGCLVSNYFPEPVTVSWNCDALKGDIHTFPLDLSNSAHHSLSSMMAVPRSSLNQTYICSVAHPASSTKVDKRIVVKGSPCPKCPAPELPGGPSVFIFPPKPKDVLKISRKPEVTCVVVDLGHDDPDVQFTWFVDGVETHTATTEPKEEQFNSTYRVVSVLPIQHQDWLSGKEFKCSVTNKALPAPVERTTSKAKGQLRVPQVYVLAPHPDELAKNTVSVTCLVKDFYPPEIDVEWQSNEHPEPEGKYSTTPAQLNSDGSYFLYSKLSVETSRWKQGESFTCAVMHEAVENHYTQKNVSHSPELALDESCAETQDGELDGLWTTISIFITLFLLSVCYSATVTLFKVKWIFSSVVELKRTIVPDYRNMIGRGV</sequence>
<dbReference type="GeneTree" id="ENSGT00940000161491"/>
<dbReference type="Pfam" id="PF07686">
    <property type="entry name" value="V-set"/>
    <property type="match status" value="1"/>
</dbReference>
<dbReference type="AlphaFoldDB" id="H9GZQ9"/>
<dbReference type="HOGENOM" id="CLU_030625_0_2_1"/>
<dbReference type="SUPFAM" id="SSF48726">
    <property type="entry name" value="Immunoglobulin"/>
    <property type="match status" value="4"/>
</dbReference>
<accession>H9GZQ9</accession>
<dbReference type="InterPro" id="IPR050380">
    <property type="entry name" value="Immune_Resp_Modulators"/>
</dbReference>
<dbReference type="SMART" id="SM00406">
    <property type="entry name" value="IGv"/>
    <property type="match status" value="1"/>
</dbReference>
<keyword evidence="4" id="KW-1280">Immunoglobulin</keyword>
<dbReference type="GO" id="GO:0019814">
    <property type="term" value="C:immunoglobulin complex"/>
    <property type="evidence" value="ECO:0007669"/>
    <property type="project" value="UniProtKB-KW"/>
</dbReference>
<keyword evidence="6" id="KW-0732">Signal</keyword>
<feature type="domain" description="Ig-like" evidence="7">
    <location>
        <begin position="353"/>
        <end position="451"/>
    </location>
</feature>
<protein>
    <submittedName>
        <fullName evidence="8">Immunoglobulin heavy constant mu</fullName>
    </submittedName>
</protein>
<dbReference type="PANTHER" id="PTHR23411">
    <property type="entry name" value="TAPASIN"/>
    <property type="match status" value="1"/>
</dbReference>
<feature type="chain" id="PRO_5040248858" evidence="6">
    <location>
        <begin position="20"/>
        <end position="525"/>
    </location>
</feature>
<feature type="transmembrane region" description="Helical" evidence="5">
    <location>
        <begin position="472"/>
        <end position="497"/>
    </location>
</feature>
<dbReference type="InterPro" id="IPR003599">
    <property type="entry name" value="Ig_sub"/>
</dbReference>
<reference evidence="8" key="2">
    <citation type="submission" date="2025-08" db="UniProtKB">
        <authorList>
            <consortium name="Ensembl"/>
        </authorList>
    </citation>
    <scope>IDENTIFICATION</scope>
    <source>
        <strain evidence="8">Thoroughbred</strain>
    </source>
</reference>
<dbReference type="FunFam" id="2.60.40.10:FF:001878">
    <property type="entry name" value="Immunoglobulin heavy variable 1-4"/>
    <property type="match status" value="1"/>
</dbReference>
<dbReference type="CDD" id="cd05768">
    <property type="entry name" value="IgC1_CH3_IgAGD_CH4_IgAEM"/>
    <property type="match status" value="1"/>
</dbReference>
<evidence type="ECO:0000256" key="5">
    <source>
        <dbReference type="SAM" id="Phobius"/>
    </source>
</evidence>
<dbReference type="Proteomes" id="UP000002281">
    <property type="component" value="Chromosome 24"/>
</dbReference>
<evidence type="ECO:0000313" key="8">
    <source>
        <dbReference type="Ensembl" id="ENSECAP00000002609.3"/>
    </source>
</evidence>
<dbReference type="CDD" id="cd04981">
    <property type="entry name" value="IgV_H"/>
    <property type="match status" value="1"/>
</dbReference>
<name>H9GZQ9_HORSE</name>
<feature type="domain" description="Ig-like" evidence="7">
    <location>
        <begin position="14"/>
        <end position="129"/>
    </location>
</feature>
<keyword evidence="1" id="KW-0391">Immunity</keyword>
<proteinExistence type="evidence at protein level"/>
<feature type="domain" description="Ig-like" evidence="7">
    <location>
        <begin position="136"/>
        <end position="227"/>
    </location>
</feature>
<organism evidence="8 9">
    <name type="scientific">Equus caballus</name>
    <name type="common">Horse</name>
    <dbReference type="NCBI Taxonomy" id="9796"/>
    <lineage>
        <taxon>Eukaryota</taxon>
        <taxon>Metazoa</taxon>
        <taxon>Chordata</taxon>
        <taxon>Craniata</taxon>
        <taxon>Vertebrata</taxon>
        <taxon>Euteleostomi</taxon>
        <taxon>Mammalia</taxon>
        <taxon>Eutheria</taxon>
        <taxon>Laurasiatheria</taxon>
        <taxon>Perissodactyla</taxon>
        <taxon>Equidae</taxon>
        <taxon>Equus</taxon>
    </lineage>
</organism>
<evidence type="ECO:0000256" key="6">
    <source>
        <dbReference type="SAM" id="SignalP"/>
    </source>
</evidence>
<feature type="signal peptide" evidence="6">
    <location>
        <begin position="1"/>
        <end position="19"/>
    </location>
</feature>
<keyword evidence="3" id="KW-0393">Immunoglobulin domain</keyword>
<feature type="domain" description="Ig-like" evidence="7">
    <location>
        <begin position="245"/>
        <end position="344"/>
    </location>
</feature>
<dbReference type="Gene3D" id="2.60.40.10">
    <property type="entry name" value="Immunoglobulins"/>
    <property type="match status" value="4"/>
</dbReference>
<evidence type="ECO:0000256" key="1">
    <source>
        <dbReference type="ARBA" id="ARBA00022859"/>
    </source>
</evidence>
<evidence type="ECO:0000313" key="9">
    <source>
        <dbReference type="Proteomes" id="UP000002281"/>
    </source>
</evidence>
<keyword evidence="5" id="KW-1133">Transmembrane helix</keyword>
<dbReference type="InterPro" id="IPR007110">
    <property type="entry name" value="Ig-like_dom"/>
</dbReference>
<reference evidence="8 9" key="1">
    <citation type="journal article" date="2009" name="Science">
        <title>Genome sequence, comparative analysis, and population genetics of the domestic horse.</title>
        <authorList>
            <consortium name="Broad Institute Genome Sequencing Platform"/>
            <consortium name="Broad Institute Whole Genome Assembly Team"/>
            <person name="Wade C.M."/>
            <person name="Giulotto E."/>
            <person name="Sigurdsson S."/>
            <person name="Zoli M."/>
            <person name="Gnerre S."/>
            <person name="Imsland F."/>
            <person name="Lear T.L."/>
            <person name="Adelson D.L."/>
            <person name="Bailey E."/>
            <person name="Bellone R.R."/>
            <person name="Bloecker H."/>
            <person name="Distl O."/>
            <person name="Edgar R.C."/>
            <person name="Garber M."/>
            <person name="Leeb T."/>
            <person name="Mauceli E."/>
            <person name="MacLeod J.N."/>
            <person name="Penedo M.C.T."/>
            <person name="Raison J.M."/>
            <person name="Sharpe T."/>
            <person name="Vogel J."/>
            <person name="Andersson L."/>
            <person name="Antczak D.F."/>
            <person name="Biagi T."/>
            <person name="Binns M.M."/>
            <person name="Chowdhary B.P."/>
            <person name="Coleman S.J."/>
            <person name="Della Valle G."/>
            <person name="Fryc S."/>
            <person name="Guerin G."/>
            <person name="Hasegawa T."/>
            <person name="Hill E.W."/>
            <person name="Jurka J."/>
            <person name="Kiialainen A."/>
            <person name="Lindgren G."/>
            <person name="Liu J."/>
            <person name="Magnani E."/>
            <person name="Mickelson J.R."/>
            <person name="Murray J."/>
            <person name="Nergadze S.G."/>
            <person name="Onofrio R."/>
            <person name="Pedroni S."/>
            <person name="Piras M.F."/>
            <person name="Raudsepp T."/>
            <person name="Rocchi M."/>
            <person name="Roeed K.H."/>
            <person name="Ryder O.A."/>
            <person name="Searle S."/>
            <person name="Skow L."/>
            <person name="Swinburne J.E."/>
            <person name="Syvaenen A.C."/>
            <person name="Tozaki T."/>
            <person name="Valberg S.J."/>
            <person name="Vaudin M."/>
            <person name="White J.R."/>
            <person name="Zody M.C."/>
            <person name="Lander E.S."/>
            <person name="Lindblad-Toh K."/>
        </authorList>
    </citation>
    <scope>NUCLEOTIDE SEQUENCE [LARGE SCALE GENOMIC DNA]</scope>
    <source>
        <strain evidence="8 9">Thoroughbred</strain>
    </source>
</reference>
<dbReference type="FunFam" id="2.60.40.10:FF:001129">
    <property type="entry name" value="Immunoglobulin heavy constant gamma 1"/>
    <property type="match status" value="1"/>
</dbReference>
<evidence type="ECO:0000259" key="7">
    <source>
        <dbReference type="PROSITE" id="PS50835"/>
    </source>
</evidence>
<dbReference type="InterPro" id="IPR003597">
    <property type="entry name" value="Ig_C1-set"/>
</dbReference>
<dbReference type="Ensembl" id="ENSECAT00000003731.3">
    <property type="protein sequence ID" value="ENSECAP00000002609.3"/>
    <property type="gene ID" value="ENSECAG00000000548.4"/>
</dbReference>
<dbReference type="PROSITE" id="PS50835">
    <property type="entry name" value="IG_LIKE"/>
    <property type="match status" value="4"/>
</dbReference>
<dbReference type="Pfam" id="PF07654">
    <property type="entry name" value="C1-set"/>
    <property type="match status" value="3"/>
</dbReference>
<keyword evidence="10" id="KW-1267">Proteomics identification</keyword>
<evidence type="ECO:0000256" key="2">
    <source>
        <dbReference type="ARBA" id="ARBA00023130"/>
    </source>
</evidence>
<dbReference type="InterPro" id="IPR013783">
    <property type="entry name" value="Ig-like_fold"/>
</dbReference>
<dbReference type="SMART" id="SM00409">
    <property type="entry name" value="IG"/>
    <property type="match status" value="1"/>
</dbReference>
<keyword evidence="9" id="KW-1185">Reference proteome</keyword>
<evidence type="ECO:0007829" key="10">
    <source>
        <dbReference type="PeptideAtlas" id="H9GZQ9"/>
    </source>
</evidence>
<evidence type="ECO:0000256" key="3">
    <source>
        <dbReference type="ARBA" id="ARBA00023319"/>
    </source>
</evidence>